<accession>A0ABR3JTN9</accession>
<organism evidence="2 3">
    <name type="scientific">Hohenbuehelia grisea</name>
    <dbReference type="NCBI Taxonomy" id="104357"/>
    <lineage>
        <taxon>Eukaryota</taxon>
        <taxon>Fungi</taxon>
        <taxon>Dikarya</taxon>
        <taxon>Basidiomycota</taxon>
        <taxon>Agaricomycotina</taxon>
        <taxon>Agaricomycetes</taxon>
        <taxon>Agaricomycetidae</taxon>
        <taxon>Agaricales</taxon>
        <taxon>Pleurotineae</taxon>
        <taxon>Pleurotaceae</taxon>
        <taxon>Hohenbuehelia</taxon>
    </lineage>
</organism>
<proteinExistence type="predicted"/>
<name>A0ABR3JTN9_9AGAR</name>
<keyword evidence="3" id="KW-1185">Reference proteome</keyword>
<sequence length="129" mass="14211">MTTCLDLNPRTPLIRNAITSFTLHCIRRRLPLQCSPWIPPKRTNGHDTQSTQRAQPPSVTVPESLTQPSPDTSNLQLICTLILACRARRTPKTGKRERGPAMGIGMAARGRMGAAQMVPFFVLFGPCES</sequence>
<reference evidence="3" key="1">
    <citation type="submission" date="2024-06" db="EMBL/GenBank/DDBJ databases">
        <title>Multi-omics analyses provide insights into the biosynthesis of the anticancer antibiotic pleurotin in Hohenbuehelia grisea.</title>
        <authorList>
            <person name="Weaver J.A."/>
            <person name="Alberti F."/>
        </authorList>
    </citation>
    <scope>NUCLEOTIDE SEQUENCE [LARGE SCALE GENOMIC DNA]</scope>
    <source>
        <strain evidence="3">T-177</strain>
    </source>
</reference>
<comment type="caution">
    <text evidence="2">The sequence shown here is derived from an EMBL/GenBank/DDBJ whole genome shotgun (WGS) entry which is preliminary data.</text>
</comment>
<evidence type="ECO:0000313" key="3">
    <source>
        <dbReference type="Proteomes" id="UP001556367"/>
    </source>
</evidence>
<gene>
    <name evidence="2" type="ORF">HGRIS_014513</name>
</gene>
<feature type="compositionally biased region" description="Polar residues" evidence="1">
    <location>
        <begin position="46"/>
        <end position="72"/>
    </location>
</feature>
<evidence type="ECO:0000313" key="2">
    <source>
        <dbReference type="EMBL" id="KAL0959240.1"/>
    </source>
</evidence>
<evidence type="ECO:0000256" key="1">
    <source>
        <dbReference type="SAM" id="MobiDB-lite"/>
    </source>
</evidence>
<feature type="region of interest" description="Disordered" evidence="1">
    <location>
        <begin position="37"/>
        <end position="72"/>
    </location>
</feature>
<protein>
    <submittedName>
        <fullName evidence="2">Uncharacterized protein</fullName>
    </submittedName>
</protein>
<dbReference type="Proteomes" id="UP001556367">
    <property type="component" value="Unassembled WGS sequence"/>
</dbReference>
<dbReference type="EMBL" id="JASNQZ010000003">
    <property type="protein sequence ID" value="KAL0959240.1"/>
    <property type="molecule type" value="Genomic_DNA"/>
</dbReference>